<keyword evidence="2" id="KW-1185">Reference proteome</keyword>
<dbReference type="Proteomes" id="UP000001219">
    <property type="component" value="Chromosome"/>
</dbReference>
<dbReference type="eggNOG" id="ENOG5032ZD0">
    <property type="taxonomic scope" value="Bacteria"/>
</dbReference>
<evidence type="ECO:0008006" key="3">
    <source>
        <dbReference type="Google" id="ProtNLM"/>
    </source>
</evidence>
<accession>D0L2Q1</accession>
<protein>
    <recommendedName>
        <fullName evidence="3">DUF2617 domain-containing protein</fullName>
    </recommendedName>
</protein>
<dbReference type="RefSeq" id="WP_012832613.1">
    <property type="nucleotide sequence ID" value="NC_013441.1"/>
</dbReference>
<evidence type="ECO:0000313" key="2">
    <source>
        <dbReference type="Proteomes" id="UP000001219"/>
    </source>
</evidence>
<dbReference type="OrthoDB" id="4462506at2"/>
<reference evidence="1 2" key="2">
    <citation type="journal article" date="2010" name="Stand. Genomic Sci.">
        <title>Complete genome sequence of Gordonia bronchialis type strain (3410).</title>
        <authorList>
            <person name="Ivanova N."/>
            <person name="Sikorski J."/>
            <person name="Jando M."/>
            <person name="Lapidus A."/>
            <person name="Nolan M."/>
            <person name="Lucas S."/>
            <person name="Del Rio T.G."/>
            <person name="Tice H."/>
            <person name="Copeland A."/>
            <person name="Cheng J.F."/>
            <person name="Chen F."/>
            <person name="Bruce D."/>
            <person name="Goodwin L."/>
            <person name="Pitluck S."/>
            <person name="Mavromatis K."/>
            <person name="Ovchinnikova G."/>
            <person name="Pati A."/>
            <person name="Chen A."/>
            <person name="Palaniappan K."/>
            <person name="Land M."/>
            <person name="Hauser L."/>
            <person name="Chang Y.J."/>
            <person name="Jeffries C.D."/>
            <person name="Chain P."/>
            <person name="Saunders E."/>
            <person name="Han C."/>
            <person name="Detter J.C."/>
            <person name="Brettin T."/>
            <person name="Rohde M."/>
            <person name="Goker M."/>
            <person name="Bristow J."/>
            <person name="Eisen J.A."/>
            <person name="Markowitz V."/>
            <person name="Hugenholtz P."/>
            <person name="Klenk H.P."/>
            <person name="Kyrpides N.C."/>
        </authorList>
    </citation>
    <scope>NUCLEOTIDE SEQUENCE [LARGE SCALE GENOMIC DNA]</scope>
    <source>
        <strain evidence="2">ATCC 25592 / DSM 43247 / BCRC 13721 / JCM 3198 / KCTC 3076 / NBRC 16047 / NCTC 10667</strain>
    </source>
</reference>
<dbReference type="HOGENOM" id="CLU_100609_0_0_11"/>
<name>D0L2Q1_GORB4</name>
<dbReference type="STRING" id="526226.Gbro_0704"/>
<organism evidence="1 2">
    <name type="scientific">Gordonia bronchialis (strain ATCC 25592 / DSM 43247 / BCRC 13721 / JCM 3198 / KCTC 3076 / NBRC 16047 / NCTC 10667)</name>
    <name type="common">Rhodococcus bronchialis</name>
    <dbReference type="NCBI Taxonomy" id="526226"/>
    <lineage>
        <taxon>Bacteria</taxon>
        <taxon>Bacillati</taxon>
        <taxon>Actinomycetota</taxon>
        <taxon>Actinomycetes</taxon>
        <taxon>Mycobacteriales</taxon>
        <taxon>Gordoniaceae</taxon>
        <taxon>Gordonia</taxon>
    </lineage>
</organism>
<dbReference type="InterPro" id="IPR024486">
    <property type="entry name" value="DUF2617"/>
</dbReference>
<sequence>MSTADSGGSTDLGPTEIDVAYADTSAAQLGFSLEAPEQPALAECSADFDGITISLRLLGASHQVIVDDGHQRLCETVACLPEMTSALPESYQGSSYYFASHVDVVEADALADLVDDLGTRVADRRADGLPALLGRFPGEPHAVTAIISDADAETISWHTWHTYPQAGEVVVTTSVIQRGAVVQA</sequence>
<dbReference type="KEGG" id="gbr:Gbro_0704"/>
<proteinExistence type="predicted"/>
<reference evidence="2" key="1">
    <citation type="submission" date="2009-10" db="EMBL/GenBank/DDBJ databases">
        <title>The complete chromosome of Gordonia bronchialis DSM 43247.</title>
        <authorList>
            <consortium name="US DOE Joint Genome Institute (JGI-PGF)"/>
            <person name="Lucas S."/>
            <person name="Copeland A."/>
            <person name="Lapidus A."/>
            <person name="Glavina del Rio T."/>
            <person name="Dalin E."/>
            <person name="Tice H."/>
            <person name="Bruce D."/>
            <person name="Goodwin L."/>
            <person name="Pitluck S."/>
            <person name="Kyrpides N."/>
            <person name="Mavromatis K."/>
            <person name="Ivanova N."/>
            <person name="Ovchinnikova G."/>
            <person name="Saunders E."/>
            <person name="Brettin T."/>
            <person name="Detter J.C."/>
            <person name="Han C."/>
            <person name="Larimer F."/>
            <person name="Land M."/>
            <person name="Hauser L."/>
            <person name="Markowitz V."/>
            <person name="Cheng J.-F."/>
            <person name="Hugenholtz P."/>
            <person name="Woyke T."/>
            <person name="Wu D."/>
            <person name="Jando M."/>
            <person name="Schneider S."/>
            <person name="Goeker M."/>
            <person name="Klenk H.-P."/>
            <person name="Eisen J.A."/>
        </authorList>
    </citation>
    <scope>NUCLEOTIDE SEQUENCE [LARGE SCALE GENOMIC DNA]</scope>
    <source>
        <strain evidence="2">ATCC 25592 / DSM 43247 / BCRC 13721 / JCM 3198 / KCTC 3076 / NBRC 16047 / NCTC 10667</strain>
    </source>
</reference>
<evidence type="ECO:0000313" key="1">
    <source>
        <dbReference type="EMBL" id="ACY20026.1"/>
    </source>
</evidence>
<gene>
    <name evidence="1" type="ordered locus">Gbro_0704</name>
</gene>
<dbReference type="AlphaFoldDB" id="D0L2Q1"/>
<dbReference type="Pfam" id="PF10936">
    <property type="entry name" value="DUF2617"/>
    <property type="match status" value="1"/>
</dbReference>
<dbReference type="EMBL" id="CP001802">
    <property type="protein sequence ID" value="ACY20026.1"/>
    <property type="molecule type" value="Genomic_DNA"/>
</dbReference>